<name>A0A9N9AAW6_9GLOM</name>
<feature type="non-terminal residue" evidence="1">
    <location>
        <position position="1"/>
    </location>
</feature>
<proteinExistence type="predicted"/>
<dbReference type="AlphaFoldDB" id="A0A9N9AAW6"/>
<comment type="caution">
    <text evidence="1">The sequence shown here is derived from an EMBL/GenBank/DDBJ whole genome shotgun (WGS) entry which is preliminary data.</text>
</comment>
<protein>
    <submittedName>
        <fullName evidence="1">1317_t:CDS:1</fullName>
    </submittedName>
</protein>
<sequence length="120" mass="13692">MTYKIPTMIVANNRNYNANNNEADLLHEIKPSIGECNVNFKNKANFLLGISIRAYIIYLSCNLEIKVLSELTSPSNQFKSMIEYTARLYSLEIPKKVISNSQEQIEGLTSEEINSFLRLV</sequence>
<dbReference type="EMBL" id="CAJVPZ010002975">
    <property type="protein sequence ID" value="CAG8522372.1"/>
    <property type="molecule type" value="Genomic_DNA"/>
</dbReference>
<dbReference type="Proteomes" id="UP000789396">
    <property type="component" value="Unassembled WGS sequence"/>
</dbReference>
<evidence type="ECO:0000313" key="1">
    <source>
        <dbReference type="EMBL" id="CAG8522372.1"/>
    </source>
</evidence>
<accession>A0A9N9AAW6</accession>
<keyword evidence="2" id="KW-1185">Reference proteome</keyword>
<dbReference type="OrthoDB" id="2422070at2759"/>
<evidence type="ECO:0000313" key="2">
    <source>
        <dbReference type="Proteomes" id="UP000789396"/>
    </source>
</evidence>
<reference evidence="1" key="1">
    <citation type="submission" date="2021-06" db="EMBL/GenBank/DDBJ databases">
        <authorList>
            <person name="Kallberg Y."/>
            <person name="Tangrot J."/>
            <person name="Rosling A."/>
        </authorList>
    </citation>
    <scope>NUCLEOTIDE SEQUENCE</scope>
    <source>
        <strain evidence="1">IN212</strain>
    </source>
</reference>
<organism evidence="1 2">
    <name type="scientific">Racocetra fulgida</name>
    <dbReference type="NCBI Taxonomy" id="60492"/>
    <lineage>
        <taxon>Eukaryota</taxon>
        <taxon>Fungi</taxon>
        <taxon>Fungi incertae sedis</taxon>
        <taxon>Mucoromycota</taxon>
        <taxon>Glomeromycotina</taxon>
        <taxon>Glomeromycetes</taxon>
        <taxon>Diversisporales</taxon>
        <taxon>Gigasporaceae</taxon>
        <taxon>Racocetra</taxon>
    </lineage>
</organism>
<feature type="non-terminal residue" evidence="1">
    <location>
        <position position="120"/>
    </location>
</feature>
<gene>
    <name evidence="1" type="ORF">RFULGI_LOCUS3412</name>
</gene>